<evidence type="ECO:0008006" key="2">
    <source>
        <dbReference type="Google" id="ProtNLM"/>
    </source>
</evidence>
<comment type="caution">
    <text evidence="1">The sequence shown here is derived from an EMBL/GenBank/DDBJ whole genome shotgun (WGS) entry which is preliminary data.</text>
</comment>
<feature type="non-terminal residue" evidence="1">
    <location>
        <position position="1"/>
    </location>
</feature>
<proteinExistence type="predicted"/>
<evidence type="ECO:0000313" key="1">
    <source>
        <dbReference type="EMBL" id="KKL45657.1"/>
    </source>
</evidence>
<sequence length="404" mass="44836">AVITTASSWTQVKEQMWRKIHQAAAGARYRIDTLNRTDMRQSPDSEENYAIGLSTNQGVRFQGFHGHLLIIVDEGPGVDPEIWEAIEGASAGGIVHILTLGNPTVIGGRFYDAFTTERDLWKTFTINAFDTPNLRGITLEDLSGWERDDPRLDDAPIPYLITRRWVWERISTWGVTSPVFQSRVLGEFPKQSEDALIAISWLEAAQKREGRDNGKGPLHAGIDVAGPGEDETVLYVRAGSHLVAQHVWRDPDPRGAVLAALRPYQDRMAMVNVDSAGMGYYFAKHIADNGFRVTEINVGEAALYSATEGDPEFYLLKATLYWALRQRFADGDVSGLTDDLAISQLAALRYKHDARGRIVVESKDSMRARGVKSPDRAEAIMLAFADVRGGSRTDLKLPVLRRAA</sequence>
<dbReference type="Gene3D" id="3.30.420.240">
    <property type="match status" value="1"/>
</dbReference>
<organism evidence="1">
    <name type="scientific">marine sediment metagenome</name>
    <dbReference type="NCBI Taxonomy" id="412755"/>
    <lineage>
        <taxon>unclassified sequences</taxon>
        <taxon>metagenomes</taxon>
        <taxon>ecological metagenomes</taxon>
    </lineage>
</organism>
<name>A0A0F9F3H7_9ZZZZ</name>
<reference evidence="1" key="1">
    <citation type="journal article" date="2015" name="Nature">
        <title>Complex archaea that bridge the gap between prokaryotes and eukaryotes.</title>
        <authorList>
            <person name="Spang A."/>
            <person name="Saw J.H."/>
            <person name="Jorgensen S.L."/>
            <person name="Zaremba-Niedzwiedzka K."/>
            <person name="Martijn J."/>
            <person name="Lind A.E."/>
            <person name="van Eijk R."/>
            <person name="Schleper C."/>
            <person name="Guy L."/>
            <person name="Ettema T.J."/>
        </authorList>
    </citation>
    <scope>NUCLEOTIDE SEQUENCE</scope>
</reference>
<dbReference type="AlphaFoldDB" id="A0A0F9F3H7"/>
<protein>
    <recommendedName>
        <fullName evidence="2">Terminase large subunit gp17-like C-terminal domain-containing protein</fullName>
    </recommendedName>
</protein>
<accession>A0A0F9F3H7</accession>
<dbReference type="EMBL" id="LAZR01034310">
    <property type="protein sequence ID" value="KKL45657.1"/>
    <property type="molecule type" value="Genomic_DNA"/>
</dbReference>
<gene>
    <name evidence="1" type="ORF">LCGC14_2353440</name>
</gene>